<sequence length="64" mass="7130">MDKKTRDLVVRLCTQIGAAMEDLSPDLLFTRGMSDVEIIALLDRLDGVLAELQKVASQLRRITS</sequence>
<gene>
    <name evidence="1" type="ORF">WG900_05735</name>
</gene>
<dbReference type="EMBL" id="JBBHJY010000002">
    <property type="protein sequence ID" value="MEJ6009416.1"/>
    <property type="molecule type" value="Genomic_DNA"/>
</dbReference>
<organism evidence="1 2">
    <name type="scientific">Novosphingobium aquae</name>
    <dbReference type="NCBI Taxonomy" id="3133435"/>
    <lineage>
        <taxon>Bacteria</taxon>
        <taxon>Pseudomonadati</taxon>
        <taxon>Pseudomonadota</taxon>
        <taxon>Alphaproteobacteria</taxon>
        <taxon>Sphingomonadales</taxon>
        <taxon>Sphingomonadaceae</taxon>
        <taxon>Novosphingobium</taxon>
    </lineage>
</organism>
<keyword evidence="2" id="KW-1185">Reference proteome</keyword>
<dbReference type="Proteomes" id="UP001379235">
    <property type="component" value="Unassembled WGS sequence"/>
</dbReference>
<evidence type="ECO:0000313" key="2">
    <source>
        <dbReference type="Proteomes" id="UP001379235"/>
    </source>
</evidence>
<comment type="caution">
    <text evidence="1">The sequence shown here is derived from an EMBL/GenBank/DDBJ whole genome shotgun (WGS) entry which is preliminary data.</text>
</comment>
<protein>
    <submittedName>
        <fullName evidence="1">Uncharacterized protein</fullName>
    </submittedName>
</protein>
<dbReference type="RefSeq" id="WP_339965470.1">
    <property type="nucleotide sequence ID" value="NZ_JBBHJY010000002.1"/>
</dbReference>
<proteinExistence type="predicted"/>
<reference evidence="1 2" key="1">
    <citation type="submission" date="2024-03" db="EMBL/GenBank/DDBJ databases">
        <authorList>
            <person name="Jo J.-H."/>
        </authorList>
    </citation>
    <scope>NUCLEOTIDE SEQUENCE [LARGE SCALE GENOMIC DNA]</scope>
    <source>
        <strain evidence="1 2">AS3R-12</strain>
    </source>
</reference>
<accession>A0ABU8S686</accession>
<evidence type="ECO:0000313" key="1">
    <source>
        <dbReference type="EMBL" id="MEJ6009416.1"/>
    </source>
</evidence>
<name>A0ABU8S686_9SPHN</name>